<evidence type="ECO:0000313" key="3">
    <source>
        <dbReference type="Proteomes" id="UP000001591"/>
    </source>
</evidence>
<name>B6IMS2_RHOCS</name>
<keyword evidence="2" id="KW-0282">Flagellum</keyword>
<dbReference type="KEGG" id="rce:RC1_1334"/>
<evidence type="ECO:0000256" key="1">
    <source>
        <dbReference type="SAM" id="Phobius"/>
    </source>
</evidence>
<proteinExistence type="predicted"/>
<keyword evidence="1" id="KW-0812">Transmembrane</keyword>
<dbReference type="EMBL" id="CP000613">
    <property type="protein sequence ID" value="ACI98738.1"/>
    <property type="molecule type" value="Genomic_DNA"/>
</dbReference>
<dbReference type="AlphaFoldDB" id="B6IMS2"/>
<accession>B6IMS2</accession>
<reference evidence="2 3" key="1">
    <citation type="journal article" date="2010" name="BMC Genomics">
        <title>Metabolic flexibility revealed in the genome of the cyst-forming alpha-1 proteobacterium Rhodospirillum centenum.</title>
        <authorList>
            <person name="Lu Y.K."/>
            <person name="Marden J."/>
            <person name="Han M."/>
            <person name="Swingley W.D."/>
            <person name="Mastrian S.D."/>
            <person name="Chowdhury S.R."/>
            <person name="Hao J."/>
            <person name="Helmy T."/>
            <person name="Kim S."/>
            <person name="Kurdoglu A.A."/>
            <person name="Matthies H.J."/>
            <person name="Rollo D."/>
            <person name="Stothard P."/>
            <person name="Blankenship R.E."/>
            <person name="Bauer C.E."/>
            <person name="Touchman J.W."/>
        </authorList>
    </citation>
    <scope>NUCLEOTIDE SEQUENCE [LARGE SCALE GENOMIC DNA]</scope>
    <source>
        <strain evidence="3">ATCC 51521 / SW</strain>
    </source>
</reference>
<organism evidence="2 3">
    <name type="scientific">Rhodospirillum centenum (strain ATCC 51521 / SW)</name>
    <dbReference type="NCBI Taxonomy" id="414684"/>
    <lineage>
        <taxon>Bacteria</taxon>
        <taxon>Pseudomonadati</taxon>
        <taxon>Pseudomonadota</taxon>
        <taxon>Alphaproteobacteria</taxon>
        <taxon>Rhodospirillales</taxon>
        <taxon>Rhodospirillaceae</taxon>
        <taxon>Rhodospirillum</taxon>
    </lineage>
</organism>
<evidence type="ECO:0000313" key="2">
    <source>
        <dbReference type="EMBL" id="ACI98738.1"/>
    </source>
</evidence>
<dbReference type="STRING" id="414684.RC1_1334"/>
<keyword evidence="2" id="KW-0966">Cell projection</keyword>
<keyword evidence="1" id="KW-1133">Transmembrane helix</keyword>
<keyword evidence="1" id="KW-0472">Membrane</keyword>
<protein>
    <submittedName>
        <fullName evidence="2">Flagellar basal body-associated protein FliL, putative</fullName>
    </submittedName>
</protein>
<feature type="transmembrane region" description="Helical" evidence="1">
    <location>
        <begin position="24"/>
        <end position="45"/>
    </location>
</feature>
<dbReference type="Proteomes" id="UP000001591">
    <property type="component" value="Chromosome"/>
</dbReference>
<keyword evidence="2" id="KW-0969">Cilium</keyword>
<sequence length="170" mass="17905">MPACRGYTPSGRAIPAPGPPMKKIVLFALALLMLIGGGVGGYIMFGQHKDGAHAAEEKPKPVGPPAFVTIGPLILPVIGDKRVEQTVMLTVAIEVPDEATKEQVKQISPRLNAAFLTALYGNIGKAQVLDGQIIDVAGVRSKLMEAAVKELGADVVKDVLIQTVSQRPAY</sequence>
<dbReference type="HOGENOM" id="CLU_1623787_0_0_5"/>
<gene>
    <name evidence="2" type="primary">fliL</name>
    <name evidence="2" type="ordered locus">RC1_1334</name>
</gene>
<dbReference type="eggNOG" id="COG1580">
    <property type="taxonomic scope" value="Bacteria"/>
</dbReference>
<keyword evidence="3" id="KW-1185">Reference proteome</keyword>